<comment type="similarity">
    <text evidence="11">Belongs to the IPP isomerase type 2 family.</text>
</comment>
<feature type="domain" description="FMN-dependent dehydrogenase" evidence="12">
    <location>
        <begin position="190"/>
        <end position="344"/>
    </location>
</feature>
<reference evidence="14" key="1">
    <citation type="submission" date="2015-02" db="EMBL/GenBank/DDBJ databases">
        <title>Description and complete genome sequence of the first cultured representative of the subdivision 5 of the Verrucomicrobia phylum.</title>
        <authorList>
            <person name="Spring S."/>
            <person name="Bunk B."/>
            <person name="Sproer C."/>
            <person name="Klenk H.-P."/>
        </authorList>
    </citation>
    <scope>NUCLEOTIDE SEQUENCE [LARGE SCALE GENOMIC DNA]</scope>
    <source>
        <strain evidence="14">L21-Fru-AB</strain>
    </source>
</reference>
<keyword evidence="7 11" id="KW-0521">NADP</keyword>
<dbReference type="GO" id="GO:0000287">
    <property type="term" value="F:magnesium ion binding"/>
    <property type="evidence" value="ECO:0007669"/>
    <property type="project" value="UniProtKB-UniRule"/>
</dbReference>
<dbReference type="PIRSF" id="PIRSF003314">
    <property type="entry name" value="IPP_isomerase"/>
    <property type="match status" value="1"/>
</dbReference>
<reference evidence="13 14" key="2">
    <citation type="journal article" date="2016" name="ISME J.">
        <title>Characterization of the first cultured representative of Verrucomicrobia subdivision 5 indicates the proposal of a novel phylum.</title>
        <authorList>
            <person name="Spring S."/>
            <person name="Bunk B."/>
            <person name="Sproer C."/>
            <person name="Schumann P."/>
            <person name="Rohde M."/>
            <person name="Tindall B.J."/>
            <person name="Klenk H.P."/>
        </authorList>
    </citation>
    <scope>NUCLEOTIDE SEQUENCE [LARGE SCALE GENOMIC DNA]</scope>
    <source>
        <strain evidence="13 14">L21-Fru-AB</strain>
    </source>
</reference>
<dbReference type="GO" id="GO:0005737">
    <property type="term" value="C:cytoplasm"/>
    <property type="evidence" value="ECO:0007669"/>
    <property type="project" value="UniProtKB-SubCell"/>
</dbReference>
<evidence type="ECO:0000313" key="13">
    <source>
        <dbReference type="EMBL" id="AKJ65331.1"/>
    </source>
</evidence>
<comment type="caution">
    <text evidence="11">Lacks conserved residue(s) required for the propagation of feature annotation.</text>
</comment>
<keyword evidence="3 11" id="KW-0285">Flavoprotein</keyword>
<feature type="binding site" evidence="11">
    <location>
        <position position="172"/>
    </location>
    <ligand>
        <name>substrate</name>
    </ligand>
</feature>
<feature type="binding site" evidence="11">
    <location>
        <begin position="109"/>
        <end position="111"/>
    </location>
    <ligand>
        <name>substrate</name>
    </ligand>
</feature>
<dbReference type="EMBL" id="CP010904">
    <property type="protein sequence ID" value="AKJ65331.1"/>
    <property type="molecule type" value="Genomic_DNA"/>
</dbReference>
<keyword evidence="5 11" id="KW-0479">Metal-binding</keyword>
<accession>A0A0G3EFY2</accession>
<feature type="binding site" evidence="11">
    <location>
        <position position="137"/>
    </location>
    <ligand>
        <name>FMN</name>
        <dbReference type="ChEBI" id="CHEBI:58210"/>
    </ligand>
</feature>
<dbReference type="GO" id="GO:0008299">
    <property type="term" value="P:isoprenoid biosynthetic process"/>
    <property type="evidence" value="ECO:0007669"/>
    <property type="project" value="UniProtKB-UniRule"/>
</dbReference>
<feature type="binding site" evidence="11">
    <location>
        <position position="109"/>
    </location>
    <ligand>
        <name>FMN</name>
        <dbReference type="ChEBI" id="CHEBI:58210"/>
    </ligand>
</feature>
<dbReference type="Proteomes" id="UP000035268">
    <property type="component" value="Chromosome"/>
</dbReference>
<dbReference type="GO" id="GO:0004452">
    <property type="term" value="F:isopentenyl-diphosphate delta-isomerase activity"/>
    <property type="evidence" value="ECO:0007669"/>
    <property type="project" value="UniProtKB-UniRule"/>
</dbReference>
<evidence type="ECO:0000256" key="9">
    <source>
        <dbReference type="ARBA" id="ARBA00023235"/>
    </source>
</evidence>
<dbReference type="Pfam" id="PF01070">
    <property type="entry name" value="FMN_dh"/>
    <property type="match status" value="2"/>
</dbReference>
<gene>
    <name evidence="11 13" type="primary">fni</name>
    <name evidence="13" type="ORF">L21SP4_02099</name>
</gene>
<comment type="cofactor">
    <cofactor evidence="11">
        <name>NADPH</name>
        <dbReference type="ChEBI" id="CHEBI:57783"/>
    </cofactor>
</comment>
<evidence type="ECO:0000256" key="3">
    <source>
        <dbReference type="ARBA" id="ARBA00022630"/>
    </source>
</evidence>
<keyword evidence="8 11" id="KW-0414">Isoprene biosynthesis</keyword>
<dbReference type="PATRIC" id="fig|1609981.3.peg.2183"/>
<dbReference type="GO" id="GO:0010181">
    <property type="term" value="F:FMN binding"/>
    <property type="evidence" value="ECO:0007669"/>
    <property type="project" value="UniProtKB-UniRule"/>
</dbReference>
<keyword evidence="4 11" id="KW-0288">FMN</keyword>
<feature type="domain" description="FMN-dependent dehydrogenase" evidence="12">
    <location>
        <begin position="22"/>
        <end position="110"/>
    </location>
</feature>
<evidence type="ECO:0000256" key="2">
    <source>
        <dbReference type="ARBA" id="ARBA00022490"/>
    </source>
</evidence>
<feature type="binding site" evidence="11">
    <location>
        <begin position="306"/>
        <end position="307"/>
    </location>
    <ligand>
        <name>FMN</name>
        <dbReference type="ChEBI" id="CHEBI:58210"/>
    </ligand>
</feature>
<feature type="binding site" evidence="11">
    <location>
        <begin position="78"/>
        <end position="80"/>
    </location>
    <ligand>
        <name>FMN</name>
        <dbReference type="ChEBI" id="CHEBI:58210"/>
    </ligand>
</feature>
<feature type="binding site" evidence="11">
    <location>
        <begin position="20"/>
        <end position="21"/>
    </location>
    <ligand>
        <name>substrate</name>
    </ligand>
</feature>
<comment type="function">
    <text evidence="11">Involved in the biosynthesis of isoprenoids. Catalyzes the 1,3-allylic rearrangement of the homoallylic substrate isopentenyl (IPP) to its allylic isomer, dimethylallyl diphosphate (DMAPP).</text>
</comment>
<feature type="binding site" evidence="11">
    <location>
        <position position="204"/>
    </location>
    <ligand>
        <name>FMN</name>
        <dbReference type="ChEBI" id="CHEBI:58210"/>
    </ligand>
</feature>
<evidence type="ECO:0000256" key="4">
    <source>
        <dbReference type="ARBA" id="ARBA00022643"/>
    </source>
</evidence>
<dbReference type="GO" id="GO:0070402">
    <property type="term" value="F:NADPH binding"/>
    <property type="evidence" value="ECO:0007669"/>
    <property type="project" value="UniProtKB-UniRule"/>
</dbReference>
<keyword evidence="9 11" id="KW-0413">Isomerase</keyword>
<keyword evidence="6 11" id="KW-0460">Magnesium</keyword>
<evidence type="ECO:0000256" key="6">
    <source>
        <dbReference type="ARBA" id="ARBA00022842"/>
    </source>
</evidence>
<keyword evidence="2 11" id="KW-0963">Cytoplasm</keyword>
<comment type="cofactor">
    <cofactor evidence="1 11">
        <name>FMN</name>
        <dbReference type="ChEBI" id="CHEBI:58210"/>
    </cofactor>
</comment>
<dbReference type="EC" id="5.3.3.2" evidence="11"/>
<dbReference type="STRING" id="1307763.L21SP4_02099"/>
<dbReference type="AlphaFoldDB" id="A0A0G3EFY2"/>
<comment type="catalytic activity">
    <reaction evidence="11">
        <text>isopentenyl diphosphate = dimethylallyl diphosphate</text>
        <dbReference type="Rhea" id="RHEA:23284"/>
        <dbReference type="ChEBI" id="CHEBI:57623"/>
        <dbReference type="ChEBI" id="CHEBI:128769"/>
        <dbReference type="EC" id="5.3.3.2"/>
    </reaction>
</comment>
<comment type="cofactor">
    <cofactor evidence="11">
        <name>Mg(2+)</name>
        <dbReference type="ChEBI" id="CHEBI:18420"/>
    </cofactor>
</comment>
<evidence type="ECO:0000256" key="11">
    <source>
        <dbReference type="HAMAP-Rule" id="MF_00354"/>
    </source>
</evidence>
<dbReference type="PANTHER" id="PTHR43665">
    <property type="entry name" value="ISOPENTENYL-DIPHOSPHATE DELTA-ISOMERASE"/>
    <property type="match status" value="1"/>
</dbReference>
<proteinExistence type="inferred from homology"/>
<sequence>MDTGSGGREYRAAMEPMSQRKADHVRIAAEEAAADRSAGAFAALRLDHRALPELDLDEVDPSCEFLGHRLSFPFMMASMTGGADGQLRRINRNLAAAARRERVAMAVGSQRVMFSDPQARAAFDLRPLAPEVPLIANLGAVQLRQGMGIEECRAAVDVLAADGLYLHLNPLQEAVQREGTPTFGGLASRIGAVAEALDRPVLVKEVGAGLHPDDLRALIPAGVRYFDAAGAGGTSWSYVESRRGDDAERRARAAAFADWGVPAPQALRRLSPLRSEGATLIGSGGIRSGVDIARAMILGASLGSAARPLLAPAMESEDAVCAVIRRYREEFRLALFLLGCRRPEYLIGQEQWIVGDGEYEAGPRGGIHPA</sequence>
<dbReference type="InterPro" id="IPR011179">
    <property type="entry name" value="IPdP_isomerase"/>
</dbReference>
<evidence type="ECO:0000256" key="8">
    <source>
        <dbReference type="ARBA" id="ARBA00023229"/>
    </source>
</evidence>
<name>A0A0G3EFY2_9BACT</name>
<organism evidence="13 14">
    <name type="scientific">Kiritimatiella glycovorans</name>
    <dbReference type="NCBI Taxonomy" id="1307763"/>
    <lineage>
        <taxon>Bacteria</taxon>
        <taxon>Pseudomonadati</taxon>
        <taxon>Kiritimatiellota</taxon>
        <taxon>Kiritimatiellia</taxon>
        <taxon>Kiritimatiellales</taxon>
        <taxon>Kiritimatiellaceae</taxon>
        <taxon>Kiritimatiella</taxon>
    </lineage>
</organism>
<evidence type="ECO:0000313" key="14">
    <source>
        <dbReference type="Proteomes" id="UP000035268"/>
    </source>
</evidence>
<dbReference type="SUPFAM" id="SSF51395">
    <property type="entry name" value="FMN-linked oxidoreductases"/>
    <property type="match status" value="1"/>
</dbReference>
<dbReference type="HAMAP" id="MF_00354">
    <property type="entry name" value="Idi_2"/>
    <property type="match status" value="1"/>
</dbReference>
<dbReference type="KEGG" id="vbl:L21SP4_02099"/>
<dbReference type="PANTHER" id="PTHR43665:SF1">
    <property type="entry name" value="ISOPENTENYL-DIPHOSPHATE DELTA-ISOMERASE"/>
    <property type="match status" value="1"/>
</dbReference>
<dbReference type="Gene3D" id="3.20.20.70">
    <property type="entry name" value="Aldolase class I"/>
    <property type="match status" value="1"/>
</dbReference>
<feature type="binding site" evidence="11">
    <location>
        <position position="173"/>
    </location>
    <ligand>
        <name>Mg(2+)</name>
        <dbReference type="ChEBI" id="CHEBI:18420"/>
    </ligand>
</feature>
<feature type="binding site" evidence="11">
    <location>
        <begin position="285"/>
        <end position="287"/>
    </location>
    <ligand>
        <name>FMN</name>
        <dbReference type="ChEBI" id="CHEBI:58210"/>
    </ligand>
</feature>
<keyword evidence="14" id="KW-1185">Reference proteome</keyword>
<feature type="binding site" evidence="11">
    <location>
        <position position="234"/>
    </location>
    <ligand>
        <name>FMN</name>
        <dbReference type="ChEBI" id="CHEBI:58210"/>
    </ligand>
</feature>
<evidence type="ECO:0000256" key="1">
    <source>
        <dbReference type="ARBA" id="ARBA00001917"/>
    </source>
</evidence>
<evidence type="ECO:0000256" key="10">
    <source>
        <dbReference type="ARBA" id="ARBA00025810"/>
    </source>
</evidence>
<dbReference type="NCBIfam" id="TIGR02151">
    <property type="entry name" value="IPP_isom_2"/>
    <property type="match status" value="1"/>
</dbReference>
<protein>
    <recommendedName>
        <fullName evidence="11">Isopentenyl-diphosphate delta-isomerase</fullName>
        <shortName evidence="11">IPP isomerase</shortName>
        <ecNumber evidence="11">5.3.3.2</ecNumber>
    </recommendedName>
    <alternativeName>
        <fullName evidence="11">Isopentenyl diphosphate:dimethylallyl diphosphate isomerase</fullName>
    </alternativeName>
    <alternativeName>
        <fullName evidence="11">Isopentenyl pyrophosphate isomerase</fullName>
    </alternativeName>
    <alternativeName>
        <fullName evidence="11">Type 2 isopentenyl diphosphate isomerase</fullName>
        <shortName evidence="11">IDI-2</shortName>
    </alternativeName>
</protein>
<comment type="subcellular location">
    <subcellularLocation>
        <location evidence="11">Cytoplasm</location>
    </subcellularLocation>
</comment>
<evidence type="ECO:0000256" key="7">
    <source>
        <dbReference type="ARBA" id="ARBA00022857"/>
    </source>
</evidence>
<comment type="subunit">
    <text evidence="10 11">Homooctamer. Dimer of tetramers.</text>
</comment>
<dbReference type="GO" id="GO:0016491">
    <property type="term" value="F:oxidoreductase activity"/>
    <property type="evidence" value="ECO:0007669"/>
    <property type="project" value="InterPro"/>
</dbReference>
<dbReference type="InterPro" id="IPR000262">
    <property type="entry name" value="FMN-dep_DH"/>
</dbReference>
<dbReference type="InterPro" id="IPR013785">
    <property type="entry name" value="Aldolase_TIM"/>
</dbReference>
<evidence type="ECO:0000256" key="5">
    <source>
        <dbReference type="ARBA" id="ARBA00022723"/>
    </source>
</evidence>
<evidence type="ECO:0000259" key="12">
    <source>
        <dbReference type="Pfam" id="PF01070"/>
    </source>
</evidence>